<dbReference type="SUPFAM" id="SSF52540">
    <property type="entry name" value="P-loop containing nucleoside triphosphate hydrolases"/>
    <property type="match status" value="1"/>
</dbReference>
<feature type="coiled-coil region" evidence="1">
    <location>
        <begin position="366"/>
        <end position="393"/>
    </location>
</feature>
<reference evidence="2 3" key="1">
    <citation type="submission" date="2024-09" db="EMBL/GenBank/DDBJ databases">
        <authorList>
            <person name="Sun Q."/>
            <person name="Mori K."/>
        </authorList>
    </citation>
    <scope>NUCLEOTIDE SEQUENCE [LARGE SCALE GENOMIC DNA]</scope>
    <source>
        <strain evidence="2 3">JCM 1334</strain>
    </source>
</reference>
<dbReference type="Proteomes" id="UP001589702">
    <property type="component" value="Unassembled WGS sequence"/>
</dbReference>
<sequence length="1135" mass="126779">MTTELQDGLFSLDELPSGQKDDDGALPGFRLHRLELLNWGTFHGGVRTFRLDGANSLLTGDIGSGKSTVVDAITTLLLPANRIDYNKAAGAQKRERTLMSYVRGFHKSTRSTGGEYSKPVALRAPGALTVVLGVFHNAVLNKSVTLAITLWTMQEAGQPSRFYSLAETEQSIAEDFANFGQDPAKLKKKLRAAGAAVHDTFDPYAAAFKRHFGISGNQAMDLFHRTVSMKQVENITHFVRTNMLEDDDVKSRIDNLIHHFDDLKKAHEAVLRAKDQIGLLKPIRDGAAVHEQLSGEDALARQQRDQLHPWFTDQQLTLSLEHQRELENTGVKLLEDSTQLGADISRLRHELSVVQEDIRTNGGGRLAAIDAEIARLEDESRSQRKRFERYSAAAVELGLRMPEDRVLFDANRARFGEVEQELVAESSVLQERRTGLTLERSELSSRKADIDAELASLQSRQTLLPLAQLELRRRLCEGIGVAETVLPYAGELLRVRDGESEWEGAAERTLRGFALSLLVSAEHYPAVSSWVDSNNLRARLVYLKVGDSNAARPTEAGTLAAKIAIKQGTPFRTFLLDELSTRFDYVCCETMEDFRRYPKSLTVNGQLKGGRGRHEKDDRRDLADRRNYVLGWDNHDKITRFLAERDEVDGKVSVVETQLHKVDVSLGSLVRQNQQLGTIRSVADFAEIGWQLTARRIEDLKAERNELQSASSVLQQLTAKETEVTGKLGRFEEKSNKIQQRLGANEKDAKDIAAAIEECRLALLGHPLTDDDAVLAAVARLAAEVLGEKTLTYKNTGTAESSVRSGLTASIDALTKRIATAAASTVRLMTEFRGKYPNETTDIDASLEAAPEFNRLLEQLEKDDLPRFEARFKESLTQNTIHEVVAFNAFLDSRRQDIVNRIGEINVSLAGIEYNPGRHIQLEHQSSTDLDVRQFGIDLRACSEGTIGDEDQYSEQKYLQVERLIERFRGREGYTALDERWTAKVTDVRNWFTFSASEKWTETGEEFEHFTDSGGKSGGQKEKLAYTILAAALAFQFGLASGKGVAKGAAKGRSFRFVVIDEAFGRGSDESARYGLELFRRMKLQLLIVTPLQKIHVIEPFVAHVGFVANTNGNDSQLRNMTITEYREERDRRAG</sequence>
<keyword evidence="2" id="KW-0067">ATP-binding</keyword>
<evidence type="ECO:0000313" key="3">
    <source>
        <dbReference type="Proteomes" id="UP001589702"/>
    </source>
</evidence>
<dbReference type="Gene3D" id="3.40.1140.10">
    <property type="match status" value="1"/>
</dbReference>
<dbReference type="Pfam" id="PF13558">
    <property type="entry name" value="SbcC_Walker_B"/>
    <property type="match status" value="1"/>
</dbReference>
<dbReference type="EMBL" id="JBHMBC010000022">
    <property type="protein sequence ID" value="MFB9820632.1"/>
    <property type="molecule type" value="Genomic_DNA"/>
</dbReference>
<accession>A0ABV5Y0W0</accession>
<keyword evidence="1" id="KW-0175">Coiled coil</keyword>
<keyword evidence="2" id="KW-0547">Nucleotide-binding</keyword>
<organism evidence="2 3">
    <name type="scientific">Arthrobacter ramosus</name>
    <dbReference type="NCBI Taxonomy" id="1672"/>
    <lineage>
        <taxon>Bacteria</taxon>
        <taxon>Bacillati</taxon>
        <taxon>Actinomycetota</taxon>
        <taxon>Actinomycetes</taxon>
        <taxon>Micrococcales</taxon>
        <taxon>Micrococcaceae</taxon>
        <taxon>Arthrobacter</taxon>
    </lineage>
</organism>
<protein>
    <submittedName>
        <fullName evidence="2">ATP-binding protein</fullName>
    </submittedName>
</protein>
<dbReference type="GO" id="GO:0005524">
    <property type="term" value="F:ATP binding"/>
    <property type="evidence" value="ECO:0007669"/>
    <property type="project" value="UniProtKB-KW"/>
</dbReference>
<proteinExistence type="predicted"/>
<keyword evidence="3" id="KW-1185">Reference proteome</keyword>
<evidence type="ECO:0000313" key="2">
    <source>
        <dbReference type="EMBL" id="MFB9820632.1"/>
    </source>
</evidence>
<dbReference type="InterPro" id="IPR027417">
    <property type="entry name" value="P-loop_NTPase"/>
</dbReference>
<comment type="caution">
    <text evidence="2">The sequence shown here is derived from an EMBL/GenBank/DDBJ whole genome shotgun (WGS) entry which is preliminary data.</text>
</comment>
<dbReference type="RefSeq" id="WP_234751165.1">
    <property type="nucleotide sequence ID" value="NZ_BAAAWN010000001.1"/>
</dbReference>
<gene>
    <name evidence="2" type="ORF">ACFFP1_14120</name>
</gene>
<dbReference type="Pfam" id="PF13555">
    <property type="entry name" value="AAA_29"/>
    <property type="match status" value="1"/>
</dbReference>
<evidence type="ECO:0000256" key="1">
    <source>
        <dbReference type="SAM" id="Coils"/>
    </source>
</evidence>
<name>A0ABV5Y0W0_ARTRM</name>